<dbReference type="AlphaFoldDB" id="A0A431VQG9"/>
<feature type="domain" description="PDZ" evidence="2">
    <location>
        <begin position="135"/>
        <end position="203"/>
    </location>
</feature>
<dbReference type="InterPro" id="IPR001478">
    <property type="entry name" value="PDZ"/>
</dbReference>
<dbReference type="Gene3D" id="3.90.226.10">
    <property type="entry name" value="2-enoyl-CoA Hydratase, Chain A, domain 1"/>
    <property type="match status" value="1"/>
</dbReference>
<dbReference type="GO" id="GO:0030288">
    <property type="term" value="C:outer membrane-bounded periplasmic space"/>
    <property type="evidence" value="ECO:0007669"/>
    <property type="project" value="TreeGrafter"/>
</dbReference>
<proteinExistence type="predicted"/>
<evidence type="ECO:0000313" key="5">
    <source>
        <dbReference type="Proteomes" id="UP000277766"/>
    </source>
</evidence>
<dbReference type="SMART" id="SM00228">
    <property type="entry name" value="PDZ"/>
    <property type="match status" value="1"/>
</dbReference>
<gene>
    <name evidence="4" type="ORF">EJ104_11155</name>
</gene>
<dbReference type="PANTHER" id="PTHR32060:SF30">
    <property type="entry name" value="CARBOXY-TERMINAL PROCESSING PROTEASE CTPA"/>
    <property type="match status" value="1"/>
</dbReference>
<evidence type="ECO:0000313" key="4">
    <source>
        <dbReference type="EMBL" id="RTR25373.1"/>
    </source>
</evidence>
<dbReference type="GO" id="GO:0006508">
    <property type="term" value="P:proteolysis"/>
    <property type="evidence" value="ECO:0007669"/>
    <property type="project" value="InterPro"/>
</dbReference>
<dbReference type="RefSeq" id="WP_126352846.1">
    <property type="nucleotide sequence ID" value="NZ_RXPE01000029.1"/>
</dbReference>
<feature type="signal peptide" evidence="1">
    <location>
        <begin position="1"/>
        <end position="30"/>
    </location>
</feature>
<feature type="domain" description="Tail specific protease" evidence="3">
    <location>
        <begin position="203"/>
        <end position="408"/>
    </location>
</feature>
<protein>
    <submittedName>
        <fullName evidence="4">PDZ domain-containing protein</fullName>
    </submittedName>
</protein>
<comment type="caution">
    <text evidence="4">The sequence shown here is derived from an EMBL/GenBank/DDBJ whole genome shotgun (WGS) entry which is preliminary data.</text>
</comment>
<dbReference type="InterPro" id="IPR005151">
    <property type="entry name" value="Tail-specific_protease"/>
</dbReference>
<reference evidence="4 5" key="1">
    <citation type="submission" date="2018-12" db="EMBL/GenBank/DDBJ databases">
        <title>Deinococcus radiophilus ATCC 27603 genome sequencing and assembly.</title>
        <authorList>
            <person name="Maclea K.S."/>
            <person name="Maynard C.R."/>
        </authorList>
    </citation>
    <scope>NUCLEOTIDE SEQUENCE [LARGE SCALE GENOMIC DNA]</scope>
    <source>
        <strain evidence="4 5">ATCC 27603</strain>
    </source>
</reference>
<evidence type="ECO:0000259" key="3">
    <source>
        <dbReference type="SMART" id="SM00245"/>
    </source>
</evidence>
<organism evidence="4 5">
    <name type="scientific">Deinococcus radiophilus</name>
    <dbReference type="NCBI Taxonomy" id="32062"/>
    <lineage>
        <taxon>Bacteria</taxon>
        <taxon>Thermotogati</taxon>
        <taxon>Deinococcota</taxon>
        <taxon>Deinococci</taxon>
        <taxon>Deinococcales</taxon>
        <taxon>Deinococcaceae</taxon>
        <taxon>Deinococcus</taxon>
    </lineage>
</organism>
<dbReference type="PANTHER" id="PTHR32060">
    <property type="entry name" value="TAIL-SPECIFIC PROTEASE"/>
    <property type="match status" value="1"/>
</dbReference>
<accession>A0A431VQG9</accession>
<dbReference type="Gene3D" id="3.30.750.44">
    <property type="match status" value="1"/>
</dbReference>
<name>A0A431VQG9_9DEIO</name>
<evidence type="ECO:0000259" key="2">
    <source>
        <dbReference type="SMART" id="SM00228"/>
    </source>
</evidence>
<dbReference type="GO" id="GO:0004175">
    <property type="term" value="F:endopeptidase activity"/>
    <property type="evidence" value="ECO:0007669"/>
    <property type="project" value="TreeGrafter"/>
</dbReference>
<evidence type="ECO:0000256" key="1">
    <source>
        <dbReference type="SAM" id="SignalP"/>
    </source>
</evidence>
<dbReference type="InterPro" id="IPR029045">
    <property type="entry name" value="ClpP/crotonase-like_dom_sf"/>
</dbReference>
<feature type="chain" id="PRO_5019147972" evidence="1">
    <location>
        <begin position="31"/>
        <end position="434"/>
    </location>
</feature>
<dbReference type="SUPFAM" id="SSF52096">
    <property type="entry name" value="ClpP/crotonase"/>
    <property type="match status" value="1"/>
</dbReference>
<dbReference type="SUPFAM" id="SSF50156">
    <property type="entry name" value="PDZ domain-like"/>
    <property type="match status" value="1"/>
</dbReference>
<dbReference type="InterPro" id="IPR036034">
    <property type="entry name" value="PDZ_sf"/>
</dbReference>
<dbReference type="Proteomes" id="UP000277766">
    <property type="component" value="Unassembled WGS sequence"/>
</dbReference>
<keyword evidence="5" id="KW-1185">Reference proteome</keyword>
<dbReference type="OrthoDB" id="9812068at2"/>
<dbReference type="Gene3D" id="2.30.42.10">
    <property type="match status" value="1"/>
</dbReference>
<dbReference type="Pfam" id="PF13180">
    <property type="entry name" value="PDZ_2"/>
    <property type="match status" value="1"/>
</dbReference>
<keyword evidence="1" id="KW-0732">Signal</keyword>
<dbReference type="SMART" id="SM00245">
    <property type="entry name" value="TSPc"/>
    <property type="match status" value="1"/>
</dbReference>
<dbReference type="EMBL" id="RXPE01000029">
    <property type="protein sequence ID" value="RTR25373.1"/>
    <property type="molecule type" value="Genomic_DNA"/>
</dbReference>
<dbReference type="GO" id="GO:0008236">
    <property type="term" value="F:serine-type peptidase activity"/>
    <property type="evidence" value="ECO:0007669"/>
    <property type="project" value="InterPro"/>
</dbReference>
<dbReference type="GO" id="GO:0007165">
    <property type="term" value="P:signal transduction"/>
    <property type="evidence" value="ECO:0007669"/>
    <property type="project" value="TreeGrafter"/>
</dbReference>
<dbReference type="Pfam" id="PF03572">
    <property type="entry name" value="Peptidase_S41"/>
    <property type="match status" value="1"/>
</dbReference>
<sequence>MKIVFSARQKGWSRTLVLSALLVLCPLASAASGTAEGADTELVTAQDLFDEVIYELALNYNGPSQLRAQELRERFLPQLRRVCAAETVCHSEAAYGLVNQMLLALEDDHTYFLTPQEMDYMSALTVGGDTTRSFGMWWRRLEGWGAVITEVLPGTPADLAGLRPGDLMTHLGQLPLDGEWGMAKLFAAARSARTAELTFERHGRVRTASLAGTLVETPPVSLDMLDDRTALIRLRTFDSIGVAQDVHNTLRRAELLGATRAVLDLRGNPGGLVTETMLATGALTQPAPLREVTRISTELYSYDRGRYLTGGQAETGTGTRVFKPQRFTGPLAVLVDTDSASGAEFMTRDLLVRPETVVLGETTAGLADTSSHLILLDDGSALWVTAAQIQSQSGQVLGSRVQPDVPAPRDDAAWVRTGEDPQLAAALRELGKLR</sequence>